<dbReference type="InterPro" id="IPR007541">
    <property type="entry name" value="Uncharacterised_BSP"/>
</dbReference>
<reference evidence="2" key="1">
    <citation type="submission" date="2021-01" db="EMBL/GenBank/DDBJ databases">
        <title>Modified the classification status of verrucomicrobia.</title>
        <authorList>
            <person name="Feng X."/>
        </authorList>
    </citation>
    <scope>NUCLEOTIDE SEQUENCE</scope>
    <source>
        <strain evidence="2">KCTC 12986</strain>
    </source>
</reference>
<gene>
    <name evidence="2" type="ORF">JIN78_09640</name>
</gene>
<accession>A0A934VMU3</accession>
<evidence type="ECO:0000256" key="1">
    <source>
        <dbReference type="SAM" id="SignalP"/>
    </source>
</evidence>
<dbReference type="EMBL" id="JAENIO010000021">
    <property type="protein sequence ID" value="MBK1834320.1"/>
    <property type="molecule type" value="Genomic_DNA"/>
</dbReference>
<feature type="chain" id="PRO_5037827589" description="F5/8 type C domain-containing protein" evidence="1">
    <location>
        <begin position="20"/>
        <end position="447"/>
    </location>
</feature>
<evidence type="ECO:0008006" key="4">
    <source>
        <dbReference type="Google" id="ProtNLM"/>
    </source>
</evidence>
<dbReference type="Pfam" id="PF04450">
    <property type="entry name" value="BSP"/>
    <property type="match status" value="1"/>
</dbReference>
<keyword evidence="1" id="KW-0732">Signal</keyword>
<evidence type="ECO:0000313" key="3">
    <source>
        <dbReference type="Proteomes" id="UP000604083"/>
    </source>
</evidence>
<dbReference type="AlphaFoldDB" id="A0A934VMU3"/>
<dbReference type="Proteomes" id="UP000604083">
    <property type="component" value="Unassembled WGS sequence"/>
</dbReference>
<proteinExistence type="predicted"/>
<feature type="signal peptide" evidence="1">
    <location>
        <begin position="1"/>
        <end position="19"/>
    </location>
</feature>
<dbReference type="RefSeq" id="WP_200391755.1">
    <property type="nucleotide sequence ID" value="NZ_JAENIO010000021.1"/>
</dbReference>
<evidence type="ECO:0000313" key="2">
    <source>
        <dbReference type="EMBL" id="MBK1834320.1"/>
    </source>
</evidence>
<comment type="caution">
    <text evidence="2">The sequence shown here is derived from an EMBL/GenBank/DDBJ whole genome shotgun (WGS) entry which is preliminary data.</text>
</comment>
<name>A0A934VMU3_9BACT</name>
<keyword evidence="3" id="KW-1185">Reference proteome</keyword>
<protein>
    <recommendedName>
        <fullName evidence="4">F5/8 type C domain-containing protein</fullName>
    </recommendedName>
</protein>
<sequence length="447" mass="50357">MKLLLSILALLTLAETLSAAPTVRLDRNRGDGSFQFQRVPAPAVNDLAQEKSFRIIAGEADRMSADLAVLTDGKVPTADDQPDANFFFTTGSDGGRLVLDLGAETTLASIATYSWHRGGRAPQVYTVYGATGGTEKFKLEPAREDDPTQSDWIEVAQVDTRSRRRAANGQHAALISNRDELPLGRFRYLLFDFQRPDPEDPHGNTFLSEIDIVSQGQKELERLEGPKKITKTFPSPDGNYQYHLDTTAAPRLTEWSENELLPVIIEWYPKLIELLPSEGYEAPSEVFFEYRTDMGGTPAYAAGNRIALNANWFPGQINKEAKGCVVHEMGHVVQNYWMARRNNPDPKPTPGWITEGVCDYLRWFLYEPESRGARLREGATVNHNDSYRTSANFLDWVIKERDENLLQKLNAAAREGRYEEKLWEEWTGKSLTELAADWKKDIASGKR</sequence>
<dbReference type="PANTHER" id="PTHR33321">
    <property type="match status" value="1"/>
</dbReference>
<organism evidence="2 3">
    <name type="scientific">Roseibacillus ishigakijimensis</name>
    <dbReference type="NCBI Taxonomy" id="454146"/>
    <lineage>
        <taxon>Bacteria</taxon>
        <taxon>Pseudomonadati</taxon>
        <taxon>Verrucomicrobiota</taxon>
        <taxon>Verrucomicrobiia</taxon>
        <taxon>Verrucomicrobiales</taxon>
        <taxon>Verrucomicrobiaceae</taxon>
        <taxon>Roseibacillus</taxon>
    </lineage>
</organism>
<dbReference type="PANTHER" id="PTHR33321:SF12">
    <property type="entry name" value="PLANT BASIC SECRETORY PROTEIN (BSP) FAMILY PROTEIN"/>
    <property type="match status" value="1"/>
</dbReference>